<evidence type="ECO:0000313" key="1">
    <source>
        <dbReference type="EnsemblMetazoa" id="AATE000253-PA.1"/>
    </source>
</evidence>
<accession>A0A182IJC3</accession>
<sequence>MSPLPGIKCGVRLMVCARAIGGPRSDSPARQSSVVKTSLTPPGVASAAAVRASLKKNISLGYFGEIVPRGGARDRRLLDGGVDGLRRKRYRGQRDGITDRADDRTGARDDGRFRARDGRKLDGGVDGLCRKGDRRQRYGAVVLHRLDDGRGSGVDGGLGARDRRKLYGRVDELRWQRYRWLRNGASVRNGLIDGSGGHDGARPVVGLGRSQEEVSREWNIIRLQRENAHRSAKW</sequence>
<protein>
    <submittedName>
        <fullName evidence="1">Uncharacterized protein</fullName>
    </submittedName>
</protein>
<dbReference type="EnsemblMetazoa" id="AATE000253-RA">
    <property type="protein sequence ID" value="AATE000253-PA.1"/>
    <property type="gene ID" value="AATE000253"/>
</dbReference>
<proteinExistence type="predicted"/>
<organism evidence="1">
    <name type="scientific">Anopheles atroparvus</name>
    <name type="common">European mosquito</name>
    <dbReference type="NCBI Taxonomy" id="41427"/>
    <lineage>
        <taxon>Eukaryota</taxon>
        <taxon>Metazoa</taxon>
        <taxon>Ecdysozoa</taxon>
        <taxon>Arthropoda</taxon>
        <taxon>Hexapoda</taxon>
        <taxon>Insecta</taxon>
        <taxon>Pterygota</taxon>
        <taxon>Neoptera</taxon>
        <taxon>Endopterygota</taxon>
        <taxon>Diptera</taxon>
        <taxon>Nematocera</taxon>
        <taxon>Culicoidea</taxon>
        <taxon>Culicidae</taxon>
        <taxon>Anophelinae</taxon>
        <taxon>Anopheles</taxon>
    </lineage>
</organism>
<reference evidence="1" key="1">
    <citation type="submission" date="2022-08" db="UniProtKB">
        <authorList>
            <consortium name="EnsemblMetazoa"/>
        </authorList>
    </citation>
    <scope>IDENTIFICATION</scope>
    <source>
        <strain evidence="1">EBRO</strain>
    </source>
</reference>
<dbReference type="AlphaFoldDB" id="A0A182IJC3"/>
<name>A0A182IJC3_ANOAO</name>
<dbReference type="VEuPathDB" id="VectorBase:AATE000253"/>